<evidence type="ECO:0000313" key="2">
    <source>
        <dbReference type="EMBL" id="KZT51325.1"/>
    </source>
</evidence>
<reference evidence="2 3" key="1">
    <citation type="journal article" date="2016" name="Mol. Biol. Evol.">
        <title>Comparative Genomics of Early-Diverging Mushroom-Forming Fungi Provides Insights into the Origins of Lignocellulose Decay Capabilities.</title>
        <authorList>
            <person name="Nagy L.G."/>
            <person name="Riley R."/>
            <person name="Tritt A."/>
            <person name="Adam C."/>
            <person name="Daum C."/>
            <person name="Floudas D."/>
            <person name="Sun H."/>
            <person name="Yadav J.S."/>
            <person name="Pangilinan J."/>
            <person name="Larsson K.H."/>
            <person name="Matsuura K."/>
            <person name="Barry K."/>
            <person name="Labutti K."/>
            <person name="Kuo R."/>
            <person name="Ohm R.A."/>
            <person name="Bhattacharya S.S."/>
            <person name="Shirouzu T."/>
            <person name="Yoshinaga Y."/>
            <person name="Martin F.M."/>
            <person name="Grigoriev I.V."/>
            <person name="Hibbett D.S."/>
        </authorList>
    </citation>
    <scope>NUCLEOTIDE SEQUENCE [LARGE SCALE GENOMIC DNA]</scope>
    <source>
        <strain evidence="2 3">HHB12733</strain>
    </source>
</reference>
<dbReference type="InParanoid" id="A0A165CSP1"/>
<keyword evidence="3" id="KW-1185">Reference proteome</keyword>
<name>A0A165CSP1_9BASI</name>
<proteinExistence type="predicted"/>
<dbReference type="EMBL" id="KV424113">
    <property type="protein sequence ID" value="KZT51325.1"/>
    <property type="molecule type" value="Genomic_DNA"/>
</dbReference>
<sequence>MCTGHNSSPPIHYHHLPSARSLLLDRSYHRQIACSSADYLRGSVTVCVVSREDPRYLILRFDGYCAHPSPLSTSPHPLLSMYTAINSDTKESLLKASFTISDCLSENQAEVQKIAKIMTVHGEIVQLKEWASSAVEVSQLAPVHGHIETVTEKHTALLQHLIDNVPTQTRFPPAVASQPTVNAPSVQFQSVYAATSAHRTEHASDLNNVTGRAQNPTCPRMRRLPDNHDDSDYDPNHDRDYKPTNKRQRVHHRKCTLTDEEFKTLRHWSRSYKSYDPYVRLAWREGHALLPPWTQKTMTPTECRMAYYTENIHRKNQTARANRLHEV</sequence>
<organism evidence="2 3">
    <name type="scientific">Calocera cornea HHB12733</name>
    <dbReference type="NCBI Taxonomy" id="1353952"/>
    <lineage>
        <taxon>Eukaryota</taxon>
        <taxon>Fungi</taxon>
        <taxon>Dikarya</taxon>
        <taxon>Basidiomycota</taxon>
        <taxon>Agaricomycotina</taxon>
        <taxon>Dacrymycetes</taxon>
        <taxon>Dacrymycetales</taxon>
        <taxon>Dacrymycetaceae</taxon>
        <taxon>Calocera</taxon>
    </lineage>
</organism>
<protein>
    <submittedName>
        <fullName evidence="2">Uncharacterized protein</fullName>
    </submittedName>
</protein>
<feature type="region of interest" description="Disordered" evidence="1">
    <location>
        <begin position="199"/>
        <end position="252"/>
    </location>
</feature>
<dbReference type="AlphaFoldDB" id="A0A165CSP1"/>
<evidence type="ECO:0000256" key="1">
    <source>
        <dbReference type="SAM" id="MobiDB-lite"/>
    </source>
</evidence>
<feature type="compositionally biased region" description="Basic and acidic residues" evidence="1">
    <location>
        <begin position="223"/>
        <end position="243"/>
    </location>
</feature>
<dbReference type="Proteomes" id="UP000076842">
    <property type="component" value="Unassembled WGS sequence"/>
</dbReference>
<evidence type="ECO:0000313" key="3">
    <source>
        <dbReference type="Proteomes" id="UP000076842"/>
    </source>
</evidence>
<feature type="compositionally biased region" description="Polar residues" evidence="1">
    <location>
        <begin position="205"/>
        <end position="217"/>
    </location>
</feature>
<gene>
    <name evidence="2" type="ORF">CALCODRAFT_144220</name>
</gene>
<accession>A0A165CSP1</accession>